<dbReference type="PANTHER" id="PTHR15696:SF7">
    <property type="entry name" value="NONSENSE-MEDIATED MRNA DECAY FACTOR"/>
    <property type="match status" value="1"/>
</dbReference>
<gene>
    <name evidence="12" type="primary">SMG5</name>
    <name evidence="12" type="synonym">LOC115176903</name>
</gene>
<dbReference type="PANTHER" id="PTHR15696">
    <property type="entry name" value="SMG-7 SUPPRESSOR WITH MORPHOLOGICAL EFFECT ON GENITALIA PROTEIN 7"/>
    <property type="match status" value="1"/>
</dbReference>
<feature type="domain" description="PIN" evidence="11">
    <location>
        <begin position="931"/>
        <end position="1001"/>
    </location>
</feature>
<evidence type="ECO:0000256" key="4">
    <source>
        <dbReference type="ARBA" id="ARBA00023161"/>
    </source>
</evidence>
<keyword evidence="3" id="KW-0963">Cytoplasm</keyword>
<keyword evidence="4 6" id="KW-0866">Nonsense-mediated mRNA decay</keyword>
<dbReference type="Proteomes" id="UP000472277">
    <property type="component" value="Chromosome 37"/>
</dbReference>
<evidence type="ECO:0000313" key="13">
    <source>
        <dbReference type="Proteomes" id="UP000472277"/>
    </source>
</evidence>
<dbReference type="SUPFAM" id="SSF48452">
    <property type="entry name" value="TPR-like"/>
    <property type="match status" value="1"/>
</dbReference>
<evidence type="ECO:0000313" key="12">
    <source>
        <dbReference type="Ensembl" id="ENSSTUP00000089642.1"/>
    </source>
</evidence>
<feature type="compositionally biased region" description="Acidic residues" evidence="8">
    <location>
        <begin position="550"/>
        <end position="567"/>
    </location>
</feature>
<dbReference type="Gene3D" id="1.25.40.10">
    <property type="entry name" value="Tetratricopeptide repeat domain"/>
    <property type="match status" value="1"/>
</dbReference>
<feature type="compositionally biased region" description="Polar residues" evidence="8">
    <location>
        <begin position="701"/>
        <end position="710"/>
    </location>
</feature>
<evidence type="ECO:0000256" key="2">
    <source>
        <dbReference type="ARBA" id="ARBA00004496"/>
    </source>
</evidence>
<dbReference type="GO" id="GO:0000184">
    <property type="term" value="P:nuclear-transcribed mRNA catabolic process, nonsense-mediated decay"/>
    <property type="evidence" value="ECO:0007669"/>
    <property type="project" value="UniProtKB-KW"/>
</dbReference>
<dbReference type="Pfam" id="PF10373">
    <property type="entry name" value="EST1_DNA_bind"/>
    <property type="match status" value="1"/>
</dbReference>
<protein>
    <recommendedName>
        <fullName evidence="6">Nonsense-mediated mRNA decay factor</fullName>
    </recommendedName>
</protein>
<name>A0A674D121_SALTR</name>
<feature type="compositionally biased region" description="Acidic residues" evidence="8">
    <location>
        <begin position="493"/>
        <end position="509"/>
    </location>
</feature>
<feature type="compositionally biased region" description="Basic and acidic residues" evidence="8">
    <location>
        <begin position="422"/>
        <end position="449"/>
    </location>
</feature>
<dbReference type="Ensembl" id="ENSSTUT00000095333.1">
    <property type="protein sequence ID" value="ENSSTUP00000089642.1"/>
    <property type="gene ID" value="ENSSTUG00000039078.1"/>
</dbReference>
<feature type="region of interest" description="Disordered" evidence="8">
    <location>
        <begin position="406"/>
        <end position="638"/>
    </location>
</feature>
<dbReference type="Gene3D" id="3.40.50.1010">
    <property type="entry name" value="5'-nuclease"/>
    <property type="match status" value="1"/>
</dbReference>
<feature type="compositionally biased region" description="Basic and acidic residues" evidence="8">
    <location>
        <begin position="532"/>
        <end position="543"/>
    </location>
</feature>
<feature type="domain" description="Telomerase activating protein Est1-like N-terminal" evidence="10">
    <location>
        <begin position="74"/>
        <end position="185"/>
    </location>
</feature>
<evidence type="ECO:0000256" key="3">
    <source>
        <dbReference type="ARBA" id="ARBA00022490"/>
    </source>
</evidence>
<sequence>MSGPGQDSEPEAKVLLIKRLYRAVVESVHKLDVIIGSKSSYREVFKPENISLRNKLRELCVKLMFLHPVDYGRKAEELLWRKVYYEVIQVIKTNKKHIHSRSALECAYRTHLIAGVGFFQHLLLYIQSHYQLEMQDCIDWTHVTDPLIGRKKPVSATPKEMEWAQMACHRCLVYLGDLARYQNELAGVEAEQLAERFYHQALSVTPHVGMPFNQLGTLAGSKFYNVEATYYYLRCIQSEAPFEGAYGNLKRLFDKAAKMYHQVKKQEMKKLSPSRQRSKDIKQLLVSFMYLQSLLQPKNSLLETELTSLCQSVLEDFNLVLFYLPSPPHGHEATSPSEEEHEEHDSPCALLPDALVFKMVVTCLMVVHSLKRGGSKQYSASIAFTLALFSHLVNHVNIRLQAELEEGESQVPPLQTDNIDDSELRDPSDPLTSEERPLQNGSLDHEGGHRSTVAQKAGIGERKAEEEKRKQKKKYARLSMLRRRRCATRKEDESDLSEGFESDEEEEEEQRGCVDSGGGASGPPLTPSTLGKESKSGREHPTEEGTWESASEEDEEGSTAFDVETDSDMNSQESRSDLEDIEDSETPENLDTPPRGEVQPEDDDEEEEEQADPREEGDGDTPPATNGPLLPSDPSISSNLQAMSSQLFQAKRCFRLAPTFSNVLLRPHRSETPPPPGDSPCDAGPGTANGTNDNEVDSDSECSVHSNQSVHSEKTLSERLEILTNQGLIQVVKVFVDWLRTNTDIIVMCAQSSQSLWNRLSVLLNLLPDGSKMLEAELGLNTEVTELLSECEQPSLVQSLLLPEDLALRHLPALNLAHRRLDYTRPRPSLSPVQECVVRVCCIRSFGHFLTNLQCNVLHFNPEAGIFTSISQSEQDNLVQQAKAQFRMAEEEARRNRLMRDMAQLRLQLEVSQLEGSLQQPKTQSSMSPYLVPDSSALCQHLNLLRHLAGSGCFIIIIPRTVIDGLDHLKKENAGARDGIRFLESEFRKGNRFMKAIYQQHLYKTVDSCRQLTVSQSNGDEDTAGMVTILTGYSVEELCTRSAPMKSAIQAVATAGMELKNIVEFYRQWKEIG</sequence>
<reference evidence="12" key="1">
    <citation type="submission" date="2025-08" db="UniProtKB">
        <authorList>
            <consortium name="Ensembl"/>
        </authorList>
    </citation>
    <scope>IDENTIFICATION</scope>
</reference>
<dbReference type="InterPro" id="IPR018834">
    <property type="entry name" value="DNA/RNA-bd_Est1-type"/>
</dbReference>
<dbReference type="Pfam" id="PF13638">
    <property type="entry name" value="PIN_4"/>
    <property type="match status" value="1"/>
</dbReference>
<proteinExistence type="predicted"/>
<dbReference type="InterPro" id="IPR002716">
    <property type="entry name" value="PIN_dom"/>
</dbReference>
<feature type="coiled-coil region" evidence="7">
    <location>
        <begin position="888"/>
        <end position="915"/>
    </location>
</feature>
<keyword evidence="7" id="KW-0175">Coiled coil</keyword>
<evidence type="ECO:0000256" key="6">
    <source>
        <dbReference type="RuleBase" id="RU369098"/>
    </source>
</evidence>
<organism evidence="12 13">
    <name type="scientific">Salmo trutta</name>
    <name type="common">Brown trout</name>
    <dbReference type="NCBI Taxonomy" id="8032"/>
    <lineage>
        <taxon>Eukaryota</taxon>
        <taxon>Metazoa</taxon>
        <taxon>Chordata</taxon>
        <taxon>Craniata</taxon>
        <taxon>Vertebrata</taxon>
        <taxon>Euteleostomi</taxon>
        <taxon>Actinopterygii</taxon>
        <taxon>Neopterygii</taxon>
        <taxon>Teleostei</taxon>
        <taxon>Protacanthopterygii</taxon>
        <taxon>Salmoniformes</taxon>
        <taxon>Salmonidae</taxon>
        <taxon>Salmoninae</taxon>
        <taxon>Salmo</taxon>
    </lineage>
</organism>
<comment type="subcellular location">
    <subcellularLocation>
        <location evidence="2">Cytoplasm</location>
    </subcellularLocation>
    <subcellularLocation>
        <location evidence="1 6">Nucleus</location>
    </subcellularLocation>
</comment>
<dbReference type="GO" id="GO:0005697">
    <property type="term" value="C:telomerase holoenzyme complex"/>
    <property type="evidence" value="ECO:0007669"/>
    <property type="project" value="TreeGrafter"/>
</dbReference>
<evidence type="ECO:0000259" key="11">
    <source>
        <dbReference type="Pfam" id="PF13638"/>
    </source>
</evidence>
<feature type="compositionally biased region" description="Basic residues" evidence="8">
    <location>
        <begin position="470"/>
        <end position="487"/>
    </location>
</feature>
<feature type="compositionally biased region" description="Acidic residues" evidence="8">
    <location>
        <begin position="579"/>
        <end position="588"/>
    </location>
</feature>
<dbReference type="AlphaFoldDB" id="A0A674D121"/>
<accession>A0A674D121</accession>
<dbReference type="GO" id="GO:0005737">
    <property type="term" value="C:cytoplasm"/>
    <property type="evidence" value="ECO:0007669"/>
    <property type="project" value="UniProtKB-SubCell"/>
</dbReference>
<feature type="region of interest" description="Disordered" evidence="8">
    <location>
        <begin position="665"/>
        <end position="710"/>
    </location>
</feature>
<evidence type="ECO:0000259" key="9">
    <source>
        <dbReference type="Pfam" id="PF10373"/>
    </source>
</evidence>
<dbReference type="GO" id="GO:0042162">
    <property type="term" value="F:telomeric DNA binding"/>
    <property type="evidence" value="ECO:0007669"/>
    <property type="project" value="TreeGrafter"/>
</dbReference>
<feature type="compositionally biased region" description="Basic and acidic residues" evidence="8">
    <location>
        <begin position="459"/>
        <end position="469"/>
    </location>
</feature>
<evidence type="ECO:0000259" key="10">
    <source>
        <dbReference type="Pfam" id="PF10374"/>
    </source>
</evidence>
<reference evidence="12" key="2">
    <citation type="submission" date="2025-09" db="UniProtKB">
        <authorList>
            <consortium name="Ensembl"/>
        </authorList>
    </citation>
    <scope>IDENTIFICATION</scope>
</reference>
<dbReference type="InterPro" id="IPR045153">
    <property type="entry name" value="Est1/Ebs1-like"/>
</dbReference>
<keyword evidence="13" id="KW-1185">Reference proteome</keyword>
<evidence type="ECO:0000256" key="1">
    <source>
        <dbReference type="ARBA" id="ARBA00004123"/>
    </source>
</evidence>
<feature type="compositionally biased region" description="Acidic residues" evidence="8">
    <location>
        <begin position="599"/>
        <end position="610"/>
    </location>
</feature>
<dbReference type="CDD" id="cd09884">
    <property type="entry name" value="PIN_Smg5-like"/>
    <property type="match status" value="1"/>
</dbReference>
<keyword evidence="5 6" id="KW-0539">Nucleus</keyword>
<evidence type="ECO:0000256" key="7">
    <source>
        <dbReference type="SAM" id="Coils"/>
    </source>
</evidence>
<comment type="function">
    <text evidence="6">Plays a role in nonsense-mediated mRNA decay.</text>
</comment>
<dbReference type="Pfam" id="PF10374">
    <property type="entry name" value="EST1"/>
    <property type="match status" value="1"/>
</dbReference>
<dbReference type="GeneTree" id="ENSGT00940000154566"/>
<evidence type="ECO:0000256" key="5">
    <source>
        <dbReference type="ARBA" id="ARBA00023242"/>
    </source>
</evidence>
<feature type="domain" description="DNA/RNA-binding" evidence="9">
    <location>
        <begin position="194"/>
        <end position="397"/>
    </location>
</feature>
<dbReference type="InterPro" id="IPR011990">
    <property type="entry name" value="TPR-like_helical_dom_sf"/>
</dbReference>
<evidence type="ECO:0000256" key="8">
    <source>
        <dbReference type="SAM" id="MobiDB-lite"/>
    </source>
</evidence>
<dbReference type="GO" id="GO:0070034">
    <property type="term" value="F:telomerase RNA binding"/>
    <property type="evidence" value="ECO:0007669"/>
    <property type="project" value="TreeGrafter"/>
</dbReference>
<dbReference type="InterPro" id="IPR019458">
    <property type="entry name" value="Est1-like_N"/>
</dbReference>